<reference evidence="5 7" key="3">
    <citation type="submission" date="2018-06" db="EMBL/GenBank/DDBJ databases">
        <authorList>
            <consortium name="Pathogen Informatics"/>
            <person name="Doyle S."/>
        </authorList>
    </citation>
    <scope>NUCLEOTIDE SEQUENCE [LARGE SCALE GENOMIC DNA]</scope>
    <source>
        <strain evidence="5 7">NCTC13159</strain>
    </source>
</reference>
<reference evidence="4" key="2">
    <citation type="submission" date="2016-11" db="EMBL/GenBank/DDBJ databases">
        <title>Complete Genome Sequencing of Pandoraea pulmonicola DSM 16583.</title>
        <authorList>
            <person name="Chan K.-G."/>
        </authorList>
    </citation>
    <scope>NUCLEOTIDE SEQUENCE</scope>
    <source>
        <strain evidence="4">DSM 16583</strain>
    </source>
</reference>
<feature type="compositionally biased region" description="Polar residues" evidence="2">
    <location>
        <begin position="75"/>
        <end position="87"/>
    </location>
</feature>
<organism evidence="5 7">
    <name type="scientific">Pandoraea pulmonicola</name>
    <dbReference type="NCBI Taxonomy" id="93221"/>
    <lineage>
        <taxon>Bacteria</taxon>
        <taxon>Pseudomonadati</taxon>
        <taxon>Pseudomonadota</taxon>
        <taxon>Betaproteobacteria</taxon>
        <taxon>Burkholderiales</taxon>
        <taxon>Burkholderiaceae</taxon>
        <taxon>Pandoraea</taxon>
    </lineage>
</organism>
<name>A0AAJ4ZHJ7_PANPU</name>
<evidence type="ECO:0000313" key="4">
    <source>
        <dbReference type="EMBL" id="AJC22350.1"/>
    </source>
</evidence>
<evidence type="ECO:0000313" key="6">
    <source>
        <dbReference type="Proteomes" id="UP000035086"/>
    </source>
</evidence>
<keyword evidence="1" id="KW-0413">Isomerase</keyword>
<dbReference type="InterPro" id="IPR014347">
    <property type="entry name" value="Tautomerase/MIF_sf"/>
</dbReference>
<accession>A0AAJ4ZHJ7</accession>
<proteinExistence type="predicted"/>
<feature type="region of interest" description="Disordered" evidence="2">
    <location>
        <begin position="73"/>
        <end position="95"/>
    </location>
</feature>
<sequence>MPVVTLKLVKGAFSHEKTQQMMDNVTEAIVATAGEYIRPHVIVIVDEVSDGLYSSGGHKVTLKAIDSLRERAAKSSATGSLSPASTENTEKNRPG</sequence>
<dbReference type="Proteomes" id="UP000254589">
    <property type="component" value="Unassembled WGS sequence"/>
</dbReference>
<feature type="domain" description="4-oxalocrotonate tautomerase-like" evidence="3">
    <location>
        <begin position="2"/>
        <end position="61"/>
    </location>
</feature>
<evidence type="ECO:0000313" key="7">
    <source>
        <dbReference type="Proteomes" id="UP000254589"/>
    </source>
</evidence>
<dbReference type="EMBL" id="CP010310">
    <property type="protein sequence ID" value="AJC22350.1"/>
    <property type="molecule type" value="Genomic_DNA"/>
</dbReference>
<dbReference type="KEGG" id="ppul:RO07_21030"/>
<dbReference type="Pfam" id="PF01361">
    <property type="entry name" value="Tautomerase"/>
    <property type="match status" value="1"/>
</dbReference>
<keyword evidence="6" id="KW-1185">Reference proteome</keyword>
<dbReference type="EMBL" id="UGSJ01000002">
    <property type="protein sequence ID" value="SUD95583.1"/>
    <property type="molecule type" value="Genomic_DNA"/>
</dbReference>
<gene>
    <name evidence="5" type="ORF">NCTC13159_05055</name>
    <name evidence="4" type="ORF">RO07_21030</name>
</gene>
<evidence type="ECO:0000256" key="1">
    <source>
        <dbReference type="ARBA" id="ARBA00023235"/>
    </source>
</evidence>
<dbReference type="SUPFAM" id="SSF55331">
    <property type="entry name" value="Tautomerase/MIF"/>
    <property type="match status" value="1"/>
</dbReference>
<protein>
    <submittedName>
        <fullName evidence="5">4-oxalocrotonate tautomerase</fullName>
    </submittedName>
</protein>
<dbReference type="InterPro" id="IPR004370">
    <property type="entry name" value="4-OT-like_dom"/>
</dbReference>
<dbReference type="Gene3D" id="3.30.429.10">
    <property type="entry name" value="Macrophage Migration Inhibitory Factor"/>
    <property type="match status" value="1"/>
</dbReference>
<dbReference type="AlphaFoldDB" id="A0AAJ4ZHJ7"/>
<dbReference type="Proteomes" id="UP000035086">
    <property type="component" value="Chromosome"/>
</dbReference>
<evidence type="ECO:0000256" key="2">
    <source>
        <dbReference type="SAM" id="MobiDB-lite"/>
    </source>
</evidence>
<dbReference type="GO" id="GO:0016853">
    <property type="term" value="F:isomerase activity"/>
    <property type="evidence" value="ECO:0007669"/>
    <property type="project" value="UniProtKB-KW"/>
</dbReference>
<evidence type="ECO:0000313" key="5">
    <source>
        <dbReference type="EMBL" id="SUD95583.1"/>
    </source>
</evidence>
<dbReference type="RefSeq" id="WP_039411149.1">
    <property type="nucleotide sequence ID" value="NZ_CP010310.2"/>
</dbReference>
<reference evidence="6" key="1">
    <citation type="submission" date="2014-12" db="EMBL/GenBank/DDBJ databases">
        <title>Complete Genome Sequencing of Pandoraea pulmonicola DSM 16583.</title>
        <authorList>
            <person name="Chan K.-G."/>
        </authorList>
    </citation>
    <scope>NUCLEOTIDE SEQUENCE [LARGE SCALE GENOMIC DNA]</scope>
    <source>
        <strain evidence="6">DSM 16583</strain>
    </source>
</reference>
<evidence type="ECO:0000259" key="3">
    <source>
        <dbReference type="Pfam" id="PF01361"/>
    </source>
</evidence>